<accession>A0ABV7RPX1</accession>
<proteinExistence type="predicted"/>
<sequence>MGRPWLLLLALAAALNSSAAEPGGSSAYDNERLLRADGGVLRVHVIDAPSPARADELQRWLAGAAEAMLTAYGRFPLPEATVRIEQSQRRSTSPVPWGQTLRRDGVSVLLYVRGDAGYAELRDDWTAVHELAHLFHPYLGDDGRWLAEGLASYYQNVLRARAGLLTPEQAWDKLDAGFGRGRRENSGAPLDEISRRHRGTMRVYWAGAAYWLEADLSLRRHGSNLDTVLSQYARCCLHGTGAVRPQAFVAELDRIAGGDDFQRRWRRYAASREFPSLDASYTALGLEPVGDGLRFSDRRDAVRLRQAITGPRPARTGTGPATRPR</sequence>
<keyword evidence="4" id="KW-1185">Reference proteome</keyword>
<dbReference type="Gene3D" id="1.10.390.10">
    <property type="entry name" value="Neutral Protease Domain 2"/>
    <property type="match status" value="1"/>
</dbReference>
<protein>
    <recommendedName>
        <fullName evidence="2">Peptidase M61 catalytic domain-containing protein</fullName>
    </recommendedName>
</protein>
<feature type="signal peptide" evidence="1">
    <location>
        <begin position="1"/>
        <end position="19"/>
    </location>
</feature>
<organism evidence="3 4">
    <name type="scientific">Lysobacter cavernae</name>
    <dbReference type="NCBI Taxonomy" id="1685901"/>
    <lineage>
        <taxon>Bacteria</taxon>
        <taxon>Pseudomonadati</taxon>
        <taxon>Pseudomonadota</taxon>
        <taxon>Gammaproteobacteria</taxon>
        <taxon>Lysobacterales</taxon>
        <taxon>Lysobacteraceae</taxon>
        <taxon>Lysobacter</taxon>
    </lineage>
</organism>
<keyword evidence="1" id="KW-0732">Signal</keyword>
<dbReference type="Pfam" id="PF05299">
    <property type="entry name" value="Peptidase_M61"/>
    <property type="match status" value="1"/>
</dbReference>
<feature type="domain" description="Peptidase M61 catalytic" evidence="2">
    <location>
        <begin position="142"/>
        <end position="180"/>
    </location>
</feature>
<reference evidence="4" key="1">
    <citation type="journal article" date="2019" name="Int. J. Syst. Evol. Microbiol.">
        <title>The Global Catalogue of Microorganisms (GCM) 10K type strain sequencing project: providing services to taxonomists for standard genome sequencing and annotation.</title>
        <authorList>
            <consortium name="The Broad Institute Genomics Platform"/>
            <consortium name="The Broad Institute Genome Sequencing Center for Infectious Disease"/>
            <person name="Wu L."/>
            <person name="Ma J."/>
        </authorList>
    </citation>
    <scope>NUCLEOTIDE SEQUENCE [LARGE SCALE GENOMIC DNA]</scope>
    <source>
        <strain evidence="4">KCTC 42875</strain>
    </source>
</reference>
<comment type="caution">
    <text evidence="3">The sequence shown here is derived from an EMBL/GenBank/DDBJ whole genome shotgun (WGS) entry which is preliminary data.</text>
</comment>
<dbReference type="InterPro" id="IPR007963">
    <property type="entry name" value="Peptidase_M61_catalytic"/>
</dbReference>
<dbReference type="InterPro" id="IPR027268">
    <property type="entry name" value="Peptidase_M4/M1_CTD_sf"/>
</dbReference>
<dbReference type="RefSeq" id="WP_386758416.1">
    <property type="nucleotide sequence ID" value="NZ_JBHRXK010000002.1"/>
</dbReference>
<evidence type="ECO:0000313" key="4">
    <source>
        <dbReference type="Proteomes" id="UP001595740"/>
    </source>
</evidence>
<dbReference type="Proteomes" id="UP001595740">
    <property type="component" value="Unassembled WGS sequence"/>
</dbReference>
<name>A0ABV7RPX1_9GAMM</name>
<evidence type="ECO:0000256" key="1">
    <source>
        <dbReference type="SAM" id="SignalP"/>
    </source>
</evidence>
<evidence type="ECO:0000259" key="2">
    <source>
        <dbReference type="Pfam" id="PF05299"/>
    </source>
</evidence>
<dbReference type="EMBL" id="JBHRXK010000002">
    <property type="protein sequence ID" value="MFC3550672.1"/>
    <property type="molecule type" value="Genomic_DNA"/>
</dbReference>
<evidence type="ECO:0000313" key="3">
    <source>
        <dbReference type="EMBL" id="MFC3550672.1"/>
    </source>
</evidence>
<gene>
    <name evidence="3" type="ORF">ACFOLC_06535</name>
</gene>
<feature type="chain" id="PRO_5047224422" description="Peptidase M61 catalytic domain-containing protein" evidence="1">
    <location>
        <begin position="20"/>
        <end position="325"/>
    </location>
</feature>